<evidence type="ECO:0000313" key="3">
    <source>
        <dbReference type="WBParaSite" id="SPAL_0000024900.1"/>
    </source>
</evidence>
<feature type="region of interest" description="Disordered" evidence="1">
    <location>
        <begin position="248"/>
        <end position="292"/>
    </location>
</feature>
<dbReference type="WBParaSite" id="SPAL_0000024900.1">
    <property type="protein sequence ID" value="SPAL_0000024900.1"/>
    <property type="gene ID" value="SPAL_0000024900"/>
</dbReference>
<feature type="compositionally biased region" description="Basic and acidic residues" evidence="1">
    <location>
        <begin position="106"/>
        <end position="150"/>
    </location>
</feature>
<proteinExistence type="predicted"/>
<feature type="compositionally biased region" description="Basic and acidic residues" evidence="1">
    <location>
        <begin position="270"/>
        <end position="292"/>
    </location>
</feature>
<evidence type="ECO:0000313" key="2">
    <source>
        <dbReference type="Proteomes" id="UP000046392"/>
    </source>
</evidence>
<protein>
    <submittedName>
        <fullName evidence="3">Exonuclease domain-containing protein</fullName>
    </submittedName>
</protein>
<organism evidence="2 3">
    <name type="scientific">Strongyloides papillosus</name>
    <name type="common">Intestinal threadworm</name>
    <dbReference type="NCBI Taxonomy" id="174720"/>
    <lineage>
        <taxon>Eukaryota</taxon>
        <taxon>Metazoa</taxon>
        <taxon>Ecdysozoa</taxon>
        <taxon>Nematoda</taxon>
        <taxon>Chromadorea</taxon>
        <taxon>Rhabditida</taxon>
        <taxon>Tylenchina</taxon>
        <taxon>Panagrolaimomorpha</taxon>
        <taxon>Strongyloidoidea</taxon>
        <taxon>Strongyloididae</taxon>
        <taxon>Strongyloides</taxon>
    </lineage>
</organism>
<name>A0A0N5B2E2_STREA</name>
<dbReference type="AlphaFoldDB" id="A0A0N5B2E2"/>
<dbReference type="Proteomes" id="UP000046392">
    <property type="component" value="Unplaced"/>
</dbReference>
<feature type="region of interest" description="Disordered" evidence="1">
    <location>
        <begin position="25"/>
        <end position="49"/>
    </location>
</feature>
<feature type="region of interest" description="Disordered" evidence="1">
    <location>
        <begin position="98"/>
        <end position="167"/>
    </location>
</feature>
<keyword evidence="2" id="KW-1185">Reference proteome</keyword>
<feature type="compositionally biased region" description="Polar residues" evidence="1">
    <location>
        <begin position="248"/>
        <end position="261"/>
    </location>
</feature>
<accession>A0A0N5B2E2</accession>
<evidence type="ECO:0000256" key="1">
    <source>
        <dbReference type="SAM" id="MobiDB-lite"/>
    </source>
</evidence>
<sequence>MVYVPDLSKAKITDKLNDIKNYFKGGAKDGESVTSGSESPVNKDKENENVVKKNALRKMKEKFASKRVVKADATFEKETPSKKKILFKTKDKFASKRAVKLDPTFENEKKDNLKIKKNVDKKGTDDKGPSNKKETTGNEKNEVSQDKESSGTDTGSTTDQKAEKKTVEFGSLAMQKFNNFKDNMLAPNMEVISDKWSSSVKYVRKNIKNIEVRRVDFGSLKNRLSTLTSESRRERLLKLEEEDSGSSFNFLSSKQNKGGKTQSKRQTAKAVDDKGKEAPAKEDDSKKVKKGKMDKMNPYSYMANLSVADIKGLIPEKVYNKLYMNNKFSTGCFTDKNGRPHWAKKSNFKSVDSTDESETDSGDICAAVTDSLIAFCEGKFEIPVPLTRSCTLGPDGELQELTKNDTLYTMQNVINNTVRTFSKMEEYKKSTKSTDCSVEQDKARSSQMPPLKFAKEVKVIIYNRVNPCELVEPIQFVPVDIGPTKFIDSKIINK</sequence>
<reference evidence="3" key="1">
    <citation type="submission" date="2017-02" db="UniProtKB">
        <authorList>
            <consortium name="WormBaseParasite"/>
        </authorList>
    </citation>
    <scope>IDENTIFICATION</scope>
</reference>